<feature type="transmembrane region" description="Helical" evidence="1">
    <location>
        <begin position="6"/>
        <end position="25"/>
    </location>
</feature>
<keyword evidence="3" id="KW-1185">Reference proteome</keyword>
<keyword evidence="1" id="KW-0812">Transmembrane</keyword>
<reference evidence="2 3" key="1">
    <citation type="submission" date="2015-06" db="EMBL/GenBank/DDBJ databases">
        <title>Genome sequence of Pseudoalteromonas aliena.</title>
        <authorList>
            <person name="Xie B.-B."/>
            <person name="Rong J.-C."/>
            <person name="Qin Q.-L."/>
            <person name="Zhang Y.-Z."/>
        </authorList>
    </citation>
    <scope>NUCLEOTIDE SEQUENCE [LARGE SCALE GENOMIC DNA]</scope>
    <source>
        <strain evidence="2 3">SW19</strain>
    </source>
</reference>
<evidence type="ECO:0008006" key="4">
    <source>
        <dbReference type="Google" id="ProtNLM"/>
    </source>
</evidence>
<sequence length="246" mass="29217">MNELFTGVLVFLVTVIVTSLWNFYIKGYLVKKGEFEQIVEDQGKILDHLEASTLVAETVKDNINRQFLSNEKLWDVKKDAYDNIWKNVLELEDLVLERLKVTEMYFEAFCNHGGWTGPSDYMPDEEVEKFYKFAEEDIERQQAEFKKYKSEKYLMEQKKAELQFKEKIERLVTNLKYSSIYMSQDIIKIINFLDSAHKEQFKDKSFTYENSEEGVLDEREWFEHVIYEYEGFICSGQLILATVLES</sequence>
<evidence type="ECO:0000313" key="2">
    <source>
        <dbReference type="EMBL" id="MBE0361707.1"/>
    </source>
</evidence>
<dbReference type="RefSeq" id="WP_193156663.1">
    <property type="nucleotide sequence ID" value="NZ_AQGU01000029.1"/>
</dbReference>
<dbReference type="Proteomes" id="UP000648482">
    <property type="component" value="Unassembled WGS sequence"/>
</dbReference>
<accession>A0ABR9E574</accession>
<organism evidence="2 3">
    <name type="scientific">Pseudoalteromonas aliena SW19</name>
    <dbReference type="NCBI Taxonomy" id="1314866"/>
    <lineage>
        <taxon>Bacteria</taxon>
        <taxon>Pseudomonadati</taxon>
        <taxon>Pseudomonadota</taxon>
        <taxon>Gammaproteobacteria</taxon>
        <taxon>Alteromonadales</taxon>
        <taxon>Pseudoalteromonadaceae</taxon>
        <taxon>Pseudoalteromonas</taxon>
    </lineage>
</organism>
<keyword evidence="1" id="KW-1133">Transmembrane helix</keyword>
<evidence type="ECO:0000313" key="3">
    <source>
        <dbReference type="Proteomes" id="UP000648482"/>
    </source>
</evidence>
<dbReference type="EMBL" id="AQGU01000029">
    <property type="protein sequence ID" value="MBE0361707.1"/>
    <property type="molecule type" value="Genomic_DNA"/>
</dbReference>
<evidence type="ECO:0000256" key="1">
    <source>
        <dbReference type="SAM" id="Phobius"/>
    </source>
</evidence>
<name>A0ABR9E574_9GAMM</name>
<comment type="caution">
    <text evidence="2">The sequence shown here is derived from an EMBL/GenBank/DDBJ whole genome shotgun (WGS) entry which is preliminary data.</text>
</comment>
<keyword evidence="1" id="KW-0472">Membrane</keyword>
<proteinExistence type="predicted"/>
<gene>
    <name evidence="2" type="ORF">PALI_b0715</name>
</gene>
<protein>
    <recommendedName>
        <fullName evidence="4">DUF4375 domain-containing protein</fullName>
    </recommendedName>
</protein>